<feature type="non-terminal residue" evidence="2">
    <location>
        <position position="1"/>
    </location>
</feature>
<accession>A0ABV0RT45</accession>
<dbReference type="Proteomes" id="UP001434883">
    <property type="component" value="Unassembled WGS sequence"/>
</dbReference>
<proteinExistence type="predicted"/>
<evidence type="ECO:0000256" key="1">
    <source>
        <dbReference type="SAM" id="MobiDB-lite"/>
    </source>
</evidence>
<dbReference type="EMBL" id="JAHRIN010054399">
    <property type="protein sequence ID" value="MEQ2210763.1"/>
    <property type="molecule type" value="Genomic_DNA"/>
</dbReference>
<keyword evidence="3" id="KW-1185">Reference proteome</keyword>
<reference evidence="2 3" key="1">
    <citation type="submission" date="2021-06" db="EMBL/GenBank/DDBJ databases">
        <authorList>
            <person name="Palmer J.M."/>
        </authorList>
    </citation>
    <scope>NUCLEOTIDE SEQUENCE [LARGE SCALE GENOMIC DNA]</scope>
    <source>
        <strain evidence="2 3">XC_2019</strain>
        <tissue evidence="2">Muscle</tissue>
    </source>
</reference>
<feature type="region of interest" description="Disordered" evidence="1">
    <location>
        <begin position="72"/>
        <end position="102"/>
    </location>
</feature>
<name>A0ABV0RT45_9TELE</name>
<evidence type="ECO:0000313" key="2">
    <source>
        <dbReference type="EMBL" id="MEQ2210763.1"/>
    </source>
</evidence>
<protein>
    <submittedName>
        <fullName evidence="2">Uncharacterized protein</fullName>
    </submittedName>
</protein>
<feature type="region of interest" description="Disordered" evidence="1">
    <location>
        <begin position="187"/>
        <end position="226"/>
    </location>
</feature>
<sequence length="226" mass="25758">PEKLDIGSVMMFDEVTKLVRQYPMTEYDSVLDEETKPCPPYHRVNTDGYLRSYLSNPTVYLLSVARARQAMEAHCGPEQPQEKASRNDGGPREAAGQSVQKVKPEITISSKKSTDYSECLIFSWIDCFCLIIKQMQQLLEQILACKKNAETEARREEGDGLKAPERKRKMEQKTAERALKYFKASLETGRPDRIPGEPTPNHPGSGFWCQKQSTEDHFSKPRGWLV</sequence>
<feature type="compositionally biased region" description="Basic and acidic residues" evidence="1">
    <location>
        <begin position="80"/>
        <end position="91"/>
    </location>
</feature>
<organism evidence="2 3">
    <name type="scientific">Xenoophorus captivus</name>
    <dbReference type="NCBI Taxonomy" id="1517983"/>
    <lineage>
        <taxon>Eukaryota</taxon>
        <taxon>Metazoa</taxon>
        <taxon>Chordata</taxon>
        <taxon>Craniata</taxon>
        <taxon>Vertebrata</taxon>
        <taxon>Euteleostomi</taxon>
        <taxon>Actinopterygii</taxon>
        <taxon>Neopterygii</taxon>
        <taxon>Teleostei</taxon>
        <taxon>Neoteleostei</taxon>
        <taxon>Acanthomorphata</taxon>
        <taxon>Ovalentaria</taxon>
        <taxon>Atherinomorphae</taxon>
        <taxon>Cyprinodontiformes</taxon>
        <taxon>Goodeidae</taxon>
        <taxon>Xenoophorus</taxon>
    </lineage>
</organism>
<feature type="compositionally biased region" description="Basic and acidic residues" evidence="1">
    <location>
        <begin position="150"/>
        <end position="164"/>
    </location>
</feature>
<comment type="caution">
    <text evidence="2">The sequence shown here is derived from an EMBL/GenBank/DDBJ whole genome shotgun (WGS) entry which is preliminary data.</text>
</comment>
<feature type="region of interest" description="Disordered" evidence="1">
    <location>
        <begin position="150"/>
        <end position="169"/>
    </location>
</feature>
<evidence type="ECO:0000313" key="3">
    <source>
        <dbReference type="Proteomes" id="UP001434883"/>
    </source>
</evidence>
<gene>
    <name evidence="2" type="ORF">XENOCAPTIV_018912</name>
</gene>